<sequence length="95" mass="10274">MGYVQANACHTMTIDTHDEDSVVLPKLENIEVFGLNFTPNLNAITLDNQPISNVDPSGTSYSTFTKVMNITASPIIDFAIGGPLWTLFVPISSSL</sequence>
<dbReference type="Proteomes" id="UP000492821">
    <property type="component" value="Unassembled WGS sequence"/>
</dbReference>
<proteinExistence type="predicted"/>
<protein>
    <submittedName>
        <fullName evidence="2">BPI2 domain-containing protein</fullName>
    </submittedName>
</protein>
<organism evidence="1 2">
    <name type="scientific">Panagrellus redivivus</name>
    <name type="common">Microworm</name>
    <dbReference type="NCBI Taxonomy" id="6233"/>
    <lineage>
        <taxon>Eukaryota</taxon>
        <taxon>Metazoa</taxon>
        <taxon>Ecdysozoa</taxon>
        <taxon>Nematoda</taxon>
        <taxon>Chromadorea</taxon>
        <taxon>Rhabditida</taxon>
        <taxon>Tylenchina</taxon>
        <taxon>Panagrolaimomorpha</taxon>
        <taxon>Panagrolaimoidea</taxon>
        <taxon>Panagrolaimidae</taxon>
        <taxon>Panagrellus</taxon>
    </lineage>
</organism>
<evidence type="ECO:0000313" key="1">
    <source>
        <dbReference type="Proteomes" id="UP000492821"/>
    </source>
</evidence>
<evidence type="ECO:0000313" key="2">
    <source>
        <dbReference type="WBParaSite" id="Pan_g22787.t1"/>
    </source>
</evidence>
<keyword evidence="1" id="KW-1185">Reference proteome</keyword>
<dbReference type="AlphaFoldDB" id="A0A7E4VMN2"/>
<dbReference type="WBParaSite" id="Pan_g22787.t1">
    <property type="protein sequence ID" value="Pan_g22787.t1"/>
    <property type="gene ID" value="Pan_g22787"/>
</dbReference>
<name>A0A7E4VMN2_PANRE</name>
<reference evidence="1" key="1">
    <citation type="journal article" date="2013" name="Genetics">
        <title>The draft genome and transcriptome of Panagrellus redivivus are shaped by the harsh demands of a free-living lifestyle.</title>
        <authorList>
            <person name="Srinivasan J."/>
            <person name="Dillman A.R."/>
            <person name="Macchietto M.G."/>
            <person name="Heikkinen L."/>
            <person name="Lakso M."/>
            <person name="Fracchia K.M."/>
            <person name="Antoshechkin I."/>
            <person name="Mortazavi A."/>
            <person name="Wong G."/>
            <person name="Sternberg P.W."/>
        </authorList>
    </citation>
    <scope>NUCLEOTIDE SEQUENCE [LARGE SCALE GENOMIC DNA]</scope>
    <source>
        <strain evidence="1">MT8872</strain>
    </source>
</reference>
<accession>A0A7E4VMN2</accession>
<reference evidence="2" key="2">
    <citation type="submission" date="2020-10" db="UniProtKB">
        <authorList>
            <consortium name="WormBaseParasite"/>
        </authorList>
    </citation>
    <scope>IDENTIFICATION</scope>
</reference>